<evidence type="ECO:0000313" key="2">
    <source>
        <dbReference type="EMBL" id="KAF7281018.1"/>
    </source>
</evidence>
<proteinExistence type="predicted"/>
<gene>
    <name evidence="2" type="ORF">GWI33_005206</name>
</gene>
<evidence type="ECO:0000313" key="3">
    <source>
        <dbReference type="Proteomes" id="UP000625711"/>
    </source>
</evidence>
<keyword evidence="3" id="KW-1185">Reference proteome</keyword>
<evidence type="ECO:0000256" key="1">
    <source>
        <dbReference type="SAM" id="MobiDB-lite"/>
    </source>
</evidence>
<protein>
    <submittedName>
        <fullName evidence="2">Uncharacterized protein</fullName>
    </submittedName>
</protein>
<name>A0A834IND7_RHYFE</name>
<dbReference type="Proteomes" id="UP000625711">
    <property type="component" value="Unassembled WGS sequence"/>
</dbReference>
<feature type="region of interest" description="Disordered" evidence="1">
    <location>
        <begin position="1"/>
        <end position="32"/>
    </location>
</feature>
<feature type="compositionally biased region" description="Basic residues" evidence="1">
    <location>
        <begin position="93"/>
        <end position="106"/>
    </location>
</feature>
<dbReference type="AlphaFoldDB" id="A0A834IND7"/>
<feature type="compositionally biased region" description="Basic and acidic residues" evidence="1">
    <location>
        <begin position="64"/>
        <end position="76"/>
    </location>
</feature>
<organism evidence="2 3">
    <name type="scientific">Rhynchophorus ferrugineus</name>
    <name type="common">Red palm weevil</name>
    <name type="synonym">Curculio ferrugineus</name>
    <dbReference type="NCBI Taxonomy" id="354439"/>
    <lineage>
        <taxon>Eukaryota</taxon>
        <taxon>Metazoa</taxon>
        <taxon>Ecdysozoa</taxon>
        <taxon>Arthropoda</taxon>
        <taxon>Hexapoda</taxon>
        <taxon>Insecta</taxon>
        <taxon>Pterygota</taxon>
        <taxon>Neoptera</taxon>
        <taxon>Endopterygota</taxon>
        <taxon>Coleoptera</taxon>
        <taxon>Polyphaga</taxon>
        <taxon>Cucujiformia</taxon>
        <taxon>Curculionidae</taxon>
        <taxon>Dryophthorinae</taxon>
        <taxon>Rhynchophorus</taxon>
    </lineage>
</organism>
<feature type="region of interest" description="Disordered" evidence="1">
    <location>
        <begin position="64"/>
        <end position="106"/>
    </location>
</feature>
<feature type="compositionally biased region" description="Polar residues" evidence="1">
    <location>
        <begin position="16"/>
        <end position="26"/>
    </location>
</feature>
<dbReference type="EMBL" id="JAACXV010000262">
    <property type="protein sequence ID" value="KAF7281018.1"/>
    <property type="molecule type" value="Genomic_DNA"/>
</dbReference>
<reference evidence="2" key="1">
    <citation type="submission" date="2020-08" db="EMBL/GenBank/DDBJ databases">
        <title>Genome sequencing and assembly of the red palm weevil Rhynchophorus ferrugineus.</title>
        <authorList>
            <person name="Dias G.B."/>
            <person name="Bergman C.M."/>
            <person name="Manee M."/>
        </authorList>
    </citation>
    <scope>NUCLEOTIDE SEQUENCE</scope>
    <source>
        <strain evidence="2">AA-2017</strain>
        <tissue evidence="2">Whole larva</tissue>
    </source>
</reference>
<comment type="caution">
    <text evidence="2">The sequence shown here is derived from an EMBL/GenBank/DDBJ whole genome shotgun (WGS) entry which is preliminary data.</text>
</comment>
<accession>A0A834IND7</accession>
<sequence length="106" mass="12310">MSGQSNQSNKNKKSSLTAQTSAQQITDNHRNYSVIILQKDKRIKKIEAQVIIIEKQVTEFVNRVKADETEHEEQRKKGQKRLKSTSGDEFQHSRHANNKQRHKLSI</sequence>